<gene>
    <name evidence="1" type="ORF">TNIN_383471</name>
</gene>
<keyword evidence="2" id="KW-1185">Reference proteome</keyword>
<dbReference type="AlphaFoldDB" id="A0A8X7CCM7"/>
<protein>
    <submittedName>
        <fullName evidence="1">Uncharacterized protein</fullName>
    </submittedName>
</protein>
<dbReference type="EMBL" id="BMAV01012938">
    <property type="protein sequence ID" value="GFY60004.1"/>
    <property type="molecule type" value="Genomic_DNA"/>
</dbReference>
<sequence>MEKIDGNVCIQIDADSSLQNMIKKTPKLIVKKVRLTKISSKHRRSEKSKKEMLDAKKNILEKSVQNFVHQNITSGIMHLPTVHFLERCSFKYEMGMVAVKLYLLV</sequence>
<evidence type="ECO:0000313" key="1">
    <source>
        <dbReference type="EMBL" id="GFY60004.1"/>
    </source>
</evidence>
<dbReference type="OrthoDB" id="123417at2759"/>
<name>A0A8X7CCM7_9ARAC</name>
<comment type="caution">
    <text evidence="1">The sequence shown here is derived from an EMBL/GenBank/DDBJ whole genome shotgun (WGS) entry which is preliminary data.</text>
</comment>
<dbReference type="Proteomes" id="UP000886998">
    <property type="component" value="Unassembled WGS sequence"/>
</dbReference>
<evidence type="ECO:0000313" key="2">
    <source>
        <dbReference type="Proteomes" id="UP000886998"/>
    </source>
</evidence>
<organism evidence="1 2">
    <name type="scientific">Trichonephila inaurata madagascariensis</name>
    <dbReference type="NCBI Taxonomy" id="2747483"/>
    <lineage>
        <taxon>Eukaryota</taxon>
        <taxon>Metazoa</taxon>
        <taxon>Ecdysozoa</taxon>
        <taxon>Arthropoda</taxon>
        <taxon>Chelicerata</taxon>
        <taxon>Arachnida</taxon>
        <taxon>Araneae</taxon>
        <taxon>Araneomorphae</taxon>
        <taxon>Entelegynae</taxon>
        <taxon>Araneoidea</taxon>
        <taxon>Nephilidae</taxon>
        <taxon>Trichonephila</taxon>
        <taxon>Trichonephila inaurata</taxon>
    </lineage>
</organism>
<proteinExistence type="predicted"/>
<accession>A0A8X7CCM7</accession>
<reference evidence="1" key="1">
    <citation type="submission" date="2020-08" db="EMBL/GenBank/DDBJ databases">
        <title>Multicomponent nature underlies the extraordinary mechanical properties of spider dragline silk.</title>
        <authorList>
            <person name="Kono N."/>
            <person name="Nakamura H."/>
            <person name="Mori M."/>
            <person name="Yoshida Y."/>
            <person name="Ohtoshi R."/>
            <person name="Malay A.D."/>
            <person name="Moran D.A.P."/>
            <person name="Tomita M."/>
            <person name="Numata K."/>
            <person name="Arakawa K."/>
        </authorList>
    </citation>
    <scope>NUCLEOTIDE SEQUENCE</scope>
</reference>